<sequence length="129" mass="15194">MLYILLIKFTLFLLLCAWLTKRNNVAVKTWSDEQLISGLPHYLKLKKQTRPHRLTTHFLDVDKRISQIKSETAQRFSPTSIKMSQLNLASRKALVRRLLNKRQQAKLNGNSFAHRLLEQQIEKVVFRHS</sequence>
<dbReference type="Proteomes" id="UP000256899">
    <property type="component" value="Unassembled WGS sequence"/>
</dbReference>
<comment type="caution">
    <text evidence="1">The sequence shown here is derived from an EMBL/GenBank/DDBJ whole genome shotgun (WGS) entry which is preliminary data.</text>
</comment>
<dbReference type="EMBL" id="QUOT01000001">
    <property type="protein sequence ID" value="REL31577.1"/>
    <property type="molecule type" value="Genomic_DNA"/>
</dbReference>
<evidence type="ECO:0000313" key="2">
    <source>
        <dbReference type="Proteomes" id="UP000256899"/>
    </source>
</evidence>
<protein>
    <submittedName>
        <fullName evidence="1">Uncharacterized protein</fullName>
    </submittedName>
</protein>
<keyword evidence="2" id="KW-1185">Reference proteome</keyword>
<evidence type="ECO:0000313" key="1">
    <source>
        <dbReference type="EMBL" id="REL31577.1"/>
    </source>
</evidence>
<dbReference type="RefSeq" id="WP_116016524.1">
    <property type="nucleotide sequence ID" value="NZ_QUOT01000001.1"/>
</dbReference>
<gene>
    <name evidence="1" type="ORF">DXX94_13075</name>
</gene>
<organism evidence="1 2">
    <name type="scientific">Thalassotalea euphylliae</name>
    <dbReference type="NCBI Taxonomy" id="1655234"/>
    <lineage>
        <taxon>Bacteria</taxon>
        <taxon>Pseudomonadati</taxon>
        <taxon>Pseudomonadota</taxon>
        <taxon>Gammaproteobacteria</taxon>
        <taxon>Alteromonadales</taxon>
        <taxon>Colwelliaceae</taxon>
        <taxon>Thalassotalea</taxon>
    </lineage>
</organism>
<proteinExistence type="predicted"/>
<name>A0A3E0U4S5_9GAMM</name>
<dbReference type="AlphaFoldDB" id="A0A3E0U4S5"/>
<reference evidence="2" key="1">
    <citation type="submission" date="2018-08" db="EMBL/GenBank/DDBJ databases">
        <title>Thalassotalea euphylliae genome.</title>
        <authorList>
            <person name="Summers S."/>
            <person name="Rice S.A."/>
            <person name="Freckelton M.L."/>
            <person name="Nedved B.T."/>
            <person name="Hadfield M.G."/>
        </authorList>
    </citation>
    <scope>NUCLEOTIDE SEQUENCE [LARGE SCALE GENOMIC DNA]</scope>
    <source>
        <strain evidence="2">H3</strain>
    </source>
</reference>
<accession>A0A3E0U4S5</accession>